<evidence type="ECO:0000313" key="2">
    <source>
        <dbReference type="Proteomes" id="UP000177723"/>
    </source>
</evidence>
<organism evidence="1 2">
    <name type="scientific">Candidatus Giovannonibacteria bacterium RIFCSPHIGHO2_12_FULL_43_15</name>
    <dbReference type="NCBI Taxonomy" id="1798341"/>
    <lineage>
        <taxon>Bacteria</taxon>
        <taxon>Candidatus Giovannoniibacteriota</taxon>
    </lineage>
</organism>
<sequence>MTGQVLIRKLNKEVLILKEEMRGIKKILFAPIKDPEGEYRKDFVKKILARAKENPKYRFTTKEEFMAQVYERKE</sequence>
<proteinExistence type="predicted"/>
<dbReference type="EMBL" id="MFHT01000004">
    <property type="protein sequence ID" value="OGF78084.1"/>
    <property type="molecule type" value="Genomic_DNA"/>
</dbReference>
<dbReference type="AlphaFoldDB" id="A0A1F5WR54"/>
<comment type="caution">
    <text evidence="1">The sequence shown here is derived from an EMBL/GenBank/DDBJ whole genome shotgun (WGS) entry which is preliminary data.</text>
</comment>
<dbReference type="Proteomes" id="UP000177723">
    <property type="component" value="Unassembled WGS sequence"/>
</dbReference>
<protein>
    <submittedName>
        <fullName evidence="1">Uncharacterized protein</fullName>
    </submittedName>
</protein>
<accession>A0A1F5WR54</accession>
<name>A0A1F5WR54_9BACT</name>
<evidence type="ECO:0000313" key="1">
    <source>
        <dbReference type="EMBL" id="OGF78084.1"/>
    </source>
</evidence>
<gene>
    <name evidence="1" type="ORF">A3F23_02680</name>
</gene>
<reference evidence="1 2" key="1">
    <citation type="journal article" date="2016" name="Nat. Commun.">
        <title>Thousands of microbial genomes shed light on interconnected biogeochemical processes in an aquifer system.</title>
        <authorList>
            <person name="Anantharaman K."/>
            <person name="Brown C.T."/>
            <person name="Hug L.A."/>
            <person name="Sharon I."/>
            <person name="Castelle C.J."/>
            <person name="Probst A.J."/>
            <person name="Thomas B.C."/>
            <person name="Singh A."/>
            <person name="Wilkins M.J."/>
            <person name="Karaoz U."/>
            <person name="Brodie E.L."/>
            <person name="Williams K.H."/>
            <person name="Hubbard S.S."/>
            <person name="Banfield J.F."/>
        </authorList>
    </citation>
    <scope>NUCLEOTIDE SEQUENCE [LARGE SCALE GENOMIC DNA]</scope>
</reference>